<dbReference type="EMBL" id="JAAVTK010000004">
    <property type="protein sequence ID" value="NKI89304.1"/>
    <property type="molecule type" value="Genomic_DNA"/>
</dbReference>
<sequence length="69" mass="7002">MSDNQPSGSLGGLISGLFGSRTNDDGTRAGGSNSGKLVKGALLAAGAAYLYKRYKAGNLNLPGITPKFK</sequence>
<proteinExistence type="predicted"/>
<evidence type="ECO:0008006" key="3">
    <source>
        <dbReference type="Google" id="ProtNLM"/>
    </source>
</evidence>
<comment type="caution">
    <text evidence="1">The sequence shown here is derived from an EMBL/GenBank/DDBJ whole genome shotgun (WGS) entry which is preliminary data.</text>
</comment>
<reference evidence="1 2" key="1">
    <citation type="submission" date="2020-03" db="EMBL/GenBank/DDBJ databases">
        <title>Genomic Encyclopedia of Type Strains, Phase IV (KMG-V): Genome sequencing to study the core and pangenomes of soil and plant-associated prokaryotes.</title>
        <authorList>
            <person name="Whitman W."/>
        </authorList>
    </citation>
    <scope>NUCLEOTIDE SEQUENCE [LARGE SCALE GENOMIC DNA]</scope>
    <source>
        <strain evidence="1 2">1B</strain>
    </source>
</reference>
<dbReference type="Proteomes" id="UP000717634">
    <property type="component" value="Unassembled WGS sequence"/>
</dbReference>
<name>A0ABX1HGC1_9BACT</name>
<accession>A0ABX1HGC1</accession>
<protein>
    <recommendedName>
        <fullName evidence="3">DUF533 domain-containing protein</fullName>
    </recommendedName>
</protein>
<keyword evidence="2" id="KW-1185">Reference proteome</keyword>
<gene>
    <name evidence="1" type="ORF">HBN54_001899</name>
</gene>
<evidence type="ECO:0000313" key="2">
    <source>
        <dbReference type="Proteomes" id="UP000717634"/>
    </source>
</evidence>
<evidence type="ECO:0000313" key="1">
    <source>
        <dbReference type="EMBL" id="NKI89304.1"/>
    </source>
</evidence>
<dbReference type="RefSeq" id="WP_168672928.1">
    <property type="nucleotide sequence ID" value="NZ_JAAVTK010000004.1"/>
</dbReference>
<organism evidence="1 2">
    <name type="scientific">Hymenobacter artigasi</name>
    <dbReference type="NCBI Taxonomy" id="2719616"/>
    <lineage>
        <taxon>Bacteria</taxon>
        <taxon>Pseudomonadati</taxon>
        <taxon>Bacteroidota</taxon>
        <taxon>Cytophagia</taxon>
        <taxon>Cytophagales</taxon>
        <taxon>Hymenobacteraceae</taxon>
        <taxon>Hymenobacter</taxon>
    </lineage>
</organism>